<dbReference type="Proteomes" id="UP000053237">
    <property type="component" value="Unassembled WGS sequence"/>
</dbReference>
<dbReference type="EMBL" id="CAIX01000016">
    <property type="protein sequence ID" value="CCI41236.1"/>
    <property type="molecule type" value="Genomic_DNA"/>
</dbReference>
<evidence type="ECO:0000313" key="1">
    <source>
        <dbReference type="EMBL" id="CCI41236.1"/>
    </source>
</evidence>
<dbReference type="InParanoid" id="A0A024G3I3"/>
<sequence length="103" mass="11797">MPVLRDAPVAVQTHSEIRPFLDIIPFEMLSTIWVHRQAMAHLERGQGFTITYKIRRHNIFSIIARIVPAQRKETICGSKPSFSIILCCYNNRVACRNDEALSS</sequence>
<protein>
    <submittedName>
        <fullName evidence="1">Uncharacterized protein</fullName>
    </submittedName>
</protein>
<gene>
    <name evidence="1" type="ORF">BN9_020200</name>
</gene>
<proteinExistence type="predicted"/>
<organism evidence="1 2">
    <name type="scientific">Albugo candida</name>
    <dbReference type="NCBI Taxonomy" id="65357"/>
    <lineage>
        <taxon>Eukaryota</taxon>
        <taxon>Sar</taxon>
        <taxon>Stramenopiles</taxon>
        <taxon>Oomycota</taxon>
        <taxon>Peronosporomycetes</taxon>
        <taxon>Albuginales</taxon>
        <taxon>Albuginaceae</taxon>
        <taxon>Albugo</taxon>
    </lineage>
</organism>
<keyword evidence="2" id="KW-1185">Reference proteome</keyword>
<evidence type="ECO:0000313" key="2">
    <source>
        <dbReference type="Proteomes" id="UP000053237"/>
    </source>
</evidence>
<comment type="caution">
    <text evidence="1">The sequence shown here is derived from an EMBL/GenBank/DDBJ whole genome shotgun (WGS) entry which is preliminary data.</text>
</comment>
<name>A0A024G3I3_9STRA</name>
<reference evidence="1 2" key="1">
    <citation type="submission" date="2012-05" db="EMBL/GenBank/DDBJ databases">
        <title>Recombination and specialization in a pathogen metapopulation.</title>
        <authorList>
            <person name="Gardiner A."/>
            <person name="Kemen E."/>
            <person name="Schultz-Larsen T."/>
            <person name="MacLean D."/>
            <person name="Van Oosterhout C."/>
            <person name="Jones J.D.G."/>
        </authorList>
    </citation>
    <scope>NUCLEOTIDE SEQUENCE [LARGE SCALE GENOMIC DNA]</scope>
    <source>
        <strain evidence="1 2">Ac Nc2</strain>
    </source>
</reference>
<dbReference type="AlphaFoldDB" id="A0A024G3I3"/>
<accession>A0A024G3I3</accession>